<name>A0A821FVU9_9BILA</name>
<gene>
    <name evidence="1" type="ORF">TSG867_LOCUS31111</name>
</gene>
<sequence>MAGTISSKFTTNCPTSQDIQQQYCAKNAVKAPEESAIVEYSELPHSLSTVQSPFSLTTPSATQAVLPSDYLAVACPREYFDKRFDMYAEKVECLSNEVVVLRNQNDELNRQIIYLKQHQTNTDYDH</sequence>
<comment type="caution">
    <text evidence="1">The sequence shown here is derived from an EMBL/GenBank/DDBJ whole genome shotgun (WGS) entry which is preliminary data.</text>
</comment>
<dbReference type="EMBL" id="CAJOBQ010005482">
    <property type="protein sequence ID" value="CAF4656924.1"/>
    <property type="molecule type" value="Genomic_DNA"/>
</dbReference>
<accession>A0A821FVU9</accession>
<evidence type="ECO:0000313" key="2">
    <source>
        <dbReference type="Proteomes" id="UP000663862"/>
    </source>
</evidence>
<dbReference type="AlphaFoldDB" id="A0A821FVU9"/>
<evidence type="ECO:0000313" key="1">
    <source>
        <dbReference type="EMBL" id="CAF4656924.1"/>
    </source>
</evidence>
<proteinExistence type="predicted"/>
<organism evidence="1 2">
    <name type="scientific">Rotaria socialis</name>
    <dbReference type="NCBI Taxonomy" id="392032"/>
    <lineage>
        <taxon>Eukaryota</taxon>
        <taxon>Metazoa</taxon>
        <taxon>Spiralia</taxon>
        <taxon>Gnathifera</taxon>
        <taxon>Rotifera</taxon>
        <taxon>Eurotatoria</taxon>
        <taxon>Bdelloidea</taxon>
        <taxon>Philodinida</taxon>
        <taxon>Philodinidae</taxon>
        <taxon>Rotaria</taxon>
    </lineage>
</organism>
<protein>
    <submittedName>
        <fullName evidence="1">Uncharacterized protein</fullName>
    </submittedName>
</protein>
<dbReference type="Proteomes" id="UP000663862">
    <property type="component" value="Unassembled WGS sequence"/>
</dbReference>
<reference evidence="1" key="1">
    <citation type="submission" date="2021-02" db="EMBL/GenBank/DDBJ databases">
        <authorList>
            <person name="Nowell W R."/>
        </authorList>
    </citation>
    <scope>NUCLEOTIDE SEQUENCE</scope>
</reference>